<reference evidence="1" key="2">
    <citation type="submission" date="2024-10" db="UniProtKB">
        <authorList>
            <consortium name="EnsemblProtists"/>
        </authorList>
    </citation>
    <scope>IDENTIFICATION</scope>
</reference>
<evidence type="ECO:0000313" key="2">
    <source>
        <dbReference type="Proteomes" id="UP000013827"/>
    </source>
</evidence>
<organism evidence="1 2">
    <name type="scientific">Emiliania huxleyi (strain CCMP1516)</name>
    <dbReference type="NCBI Taxonomy" id="280463"/>
    <lineage>
        <taxon>Eukaryota</taxon>
        <taxon>Haptista</taxon>
        <taxon>Haptophyta</taxon>
        <taxon>Prymnesiophyceae</taxon>
        <taxon>Isochrysidales</taxon>
        <taxon>Noelaerhabdaceae</taxon>
        <taxon>Emiliania</taxon>
    </lineage>
</organism>
<dbReference type="RefSeq" id="XP_005772760.1">
    <property type="nucleotide sequence ID" value="XM_005772703.1"/>
</dbReference>
<dbReference type="EnsemblProtists" id="EOD20331">
    <property type="protein sequence ID" value="EOD20331"/>
    <property type="gene ID" value="EMIHUDRAFT_242139"/>
</dbReference>
<dbReference type="PaxDb" id="2903-EOD20331"/>
<dbReference type="GeneID" id="17265876"/>
<proteinExistence type="predicted"/>
<name>A0A0D3J9Z6_EMIH1</name>
<dbReference type="Proteomes" id="UP000013827">
    <property type="component" value="Unassembled WGS sequence"/>
</dbReference>
<keyword evidence="2" id="KW-1185">Reference proteome</keyword>
<dbReference type="AlphaFoldDB" id="A0A0D3J9Z6"/>
<dbReference type="HOGENOM" id="CLU_2077499_0_0_1"/>
<dbReference type="KEGG" id="ehx:EMIHUDRAFT_242139"/>
<reference evidence="2" key="1">
    <citation type="journal article" date="2013" name="Nature">
        <title>Pan genome of the phytoplankton Emiliania underpins its global distribution.</title>
        <authorList>
            <person name="Read B.A."/>
            <person name="Kegel J."/>
            <person name="Klute M.J."/>
            <person name="Kuo A."/>
            <person name="Lefebvre S.C."/>
            <person name="Maumus F."/>
            <person name="Mayer C."/>
            <person name="Miller J."/>
            <person name="Monier A."/>
            <person name="Salamov A."/>
            <person name="Young J."/>
            <person name="Aguilar M."/>
            <person name="Claverie J.M."/>
            <person name="Frickenhaus S."/>
            <person name="Gonzalez K."/>
            <person name="Herman E.K."/>
            <person name="Lin Y.C."/>
            <person name="Napier J."/>
            <person name="Ogata H."/>
            <person name="Sarno A.F."/>
            <person name="Shmutz J."/>
            <person name="Schroeder D."/>
            <person name="de Vargas C."/>
            <person name="Verret F."/>
            <person name="von Dassow P."/>
            <person name="Valentin K."/>
            <person name="Van de Peer Y."/>
            <person name="Wheeler G."/>
            <person name="Dacks J.B."/>
            <person name="Delwiche C.F."/>
            <person name="Dyhrman S.T."/>
            <person name="Glockner G."/>
            <person name="John U."/>
            <person name="Richards T."/>
            <person name="Worden A.Z."/>
            <person name="Zhang X."/>
            <person name="Grigoriev I.V."/>
            <person name="Allen A.E."/>
            <person name="Bidle K."/>
            <person name="Borodovsky M."/>
            <person name="Bowler C."/>
            <person name="Brownlee C."/>
            <person name="Cock J.M."/>
            <person name="Elias M."/>
            <person name="Gladyshev V.N."/>
            <person name="Groth M."/>
            <person name="Guda C."/>
            <person name="Hadaegh A."/>
            <person name="Iglesias-Rodriguez M.D."/>
            <person name="Jenkins J."/>
            <person name="Jones B.M."/>
            <person name="Lawson T."/>
            <person name="Leese F."/>
            <person name="Lindquist E."/>
            <person name="Lobanov A."/>
            <person name="Lomsadze A."/>
            <person name="Malik S.B."/>
            <person name="Marsh M.E."/>
            <person name="Mackinder L."/>
            <person name="Mock T."/>
            <person name="Mueller-Roeber B."/>
            <person name="Pagarete A."/>
            <person name="Parker M."/>
            <person name="Probert I."/>
            <person name="Quesneville H."/>
            <person name="Raines C."/>
            <person name="Rensing S.A."/>
            <person name="Riano-Pachon D.M."/>
            <person name="Richier S."/>
            <person name="Rokitta S."/>
            <person name="Shiraiwa Y."/>
            <person name="Soanes D.M."/>
            <person name="van der Giezen M."/>
            <person name="Wahlund T.M."/>
            <person name="Williams B."/>
            <person name="Wilson W."/>
            <person name="Wolfe G."/>
            <person name="Wurch L.L."/>
        </authorList>
    </citation>
    <scope>NUCLEOTIDE SEQUENCE</scope>
</reference>
<sequence>MQAEGRRVLRQILRRVPGADVQARRAARSHLLSIVRGTAARDAATLPASQATLPALGSELLFHLESQAELRQLNERYFPASELTDREKIARMARIVGLEAPEHADARDLKSSDPCTAH</sequence>
<accession>A0A0D3J9Z6</accession>
<evidence type="ECO:0000313" key="1">
    <source>
        <dbReference type="EnsemblProtists" id="EOD20331"/>
    </source>
</evidence>
<protein>
    <submittedName>
        <fullName evidence="1">Uncharacterized protein</fullName>
    </submittedName>
</protein>